<reference evidence="6 7" key="1">
    <citation type="submission" date="2015-09" db="EMBL/GenBank/DDBJ databases">
        <authorList>
            <consortium name="Pathogen Informatics"/>
        </authorList>
    </citation>
    <scope>NUCLEOTIDE SEQUENCE [LARGE SCALE GENOMIC DNA]</scope>
    <source>
        <strain evidence="6 7">2789STDY5834855</strain>
    </source>
</reference>
<evidence type="ECO:0000313" key="7">
    <source>
        <dbReference type="Proteomes" id="UP000095558"/>
    </source>
</evidence>
<evidence type="ECO:0000256" key="3">
    <source>
        <dbReference type="ARBA" id="ARBA00023125"/>
    </source>
</evidence>
<evidence type="ECO:0000256" key="1">
    <source>
        <dbReference type="ARBA" id="ARBA00009437"/>
    </source>
</evidence>
<dbReference type="PANTHER" id="PTHR30419">
    <property type="entry name" value="HTH-TYPE TRANSCRIPTIONAL REGULATOR YBHD"/>
    <property type="match status" value="1"/>
</dbReference>
<name>A0A174BA10_9CLOT</name>
<evidence type="ECO:0000259" key="5">
    <source>
        <dbReference type="PROSITE" id="PS50931"/>
    </source>
</evidence>
<evidence type="ECO:0000313" key="6">
    <source>
        <dbReference type="EMBL" id="CUN97464.1"/>
    </source>
</evidence>
<dbReference type="InterPro" id="IPR005119">
    <property type="entry name" value="LysR_subst-bd"/>
</dbReference>
<dbReference type="GO" id="GO:0003677">
    <property type="term" value="F:DNA binding"/>
    <property type="evidence" value="ECO:0007669"/>
    <property type="project" value="UniProtKB-KW"/>
</dbReference>
<dbReference type="Pfam" id="PF00126">
    <property type="entry name" value="HTH_1"/>
    <property type="match status" value="1"/>
</dbReference>
<dbReference type="CDD" id="cd05466">
    <property type="entry name" value="PBP2_LTTR_substrate"/>
    <property type="match status" value="1"/>
</dbReference>
<dbReference type="InterPro" id="IPR000847">
    <property type="entry name" value="LysR_HTH_N"/>
</dbReference>
<keyword evidence="4" id="KW-0804">Transcription</keyword>
<evidence type="ECO:0000256" key="4">
    <source>
        <dbReference type="ARBA" id="ARBA00023163"/>
    </source>
</evidence>
<evidence type="ECO:0000256" key="2">
    <source>
        <dbReference type="ARBA" id="ARBA00023015"/>
    </source>
</evidence>
<dbReference type="Proteomes" id="UP000095558">
    <property type="component" value="Unassembled WGS sequence"/>
</dbReference>
<dbReference type="PRINTS" id="PR00039">
    <property type="entry name" value="HTHLYSR"/>
</dbReference>
<dbReference type="AlphaFoldDB" id="A0A174BA10"/>
<accession>A0A174BA10</accession>
<dbReference type="FunFam" id="1.10.10.10:FF:000001">
    <property type="entry name" value="LysR family transcriptional regulator"/>
    <property type="match status" value="1"/>
</dbReference>
<sequence length="294" mass="33784">MEIRVLKYFLAVAREENITRAAESLNITQPTLSRQLMQLEEELKVQLFIRSKSKIVLTDKGMLLRRRAEEIVGLAEKTENEFSNYEDIIAGEIFIGSGETNSMHSLAKVMKDFHDLYPQVQYNLYSANADDIKEKIDKGLIDIGLLTEPVDISKYDFVRLKEKEVWGVLMRKDDVLASKDYVTADDLIDKPLISSRRGMIQNEIFNWFGKNYDKLNIISTYNLVLNASVMVEEGLGYAFSLENLINVNDETNICFKPIFPKVETGTVIVWKKHQIFSSATTKFIEEIKSAFKEK</sequence>
<dbReference type="InterPro" id="IPR050950">
    <property type="entry name" value="HTH-type_LysR_regulators"/>
</dbReference>
<dbReference type="Pfam" id="PF03466">
    <property type="entry name" value="LysR_substrate"/>
    <property type="match status" value="1"/>
</dbReference>
<proteinExistence type="inferred from homology"/>
<dbReference type="SUPFAM" id="SSF53850">
    <property type="entry name" value="Periplasmic binding protein-like II"/>
    <property type="match status" value="1"/>
</dbReference>
<comment type="similarity">
    <text evidence="1">Belongs to the LysR transcriptional regulatory family.</text>
</comment>
<gene>
    <name evidence="6" type="primary">hcaR</name>
    <name evidence="6" type="ORF">ERS852470_01138</name>
</gene>
<feature type="domain" description="HTH lysR-type" evidence="5">
    <location>
        <begin position="1"/>
        <end position="58"/>
    </location>
</feature>
<dbReference type="PROSITE" id="PS50931">
    <property type="entry name" value="HTH_LYSR"/>
    <property type="match status" value="1"/>
</dbReference>
<organism evidence="6 7">
    <name type="scientific">Clostridium disporicum</name>
    <dbReference type="NCBI Taxonomy" id="84024"/>
    <lineage>
        <taxon>Bacteria</taxon>
        <taxon>Bacillati</taxon>
        <taxon>Bacillota</taxon>
        <taxon>Clostridia</taxon>
        <taxon>Eubacteriales</taxon>
        <taxon>Clostridiaceae</taxon>
        <taxon>Clostridium</taxon>
    </lineage>
</organism>
<dbReference type="PANTHER" id="PTHR30419:SF8">
    <property type="entry name" value="NITROGEN ASSIMILATION TRANSCRIPTIONAL ACTIVATOR-RELATED"/>
    <property type="match status" value="1"/>
</dbReference>
<dbReference type="RefSeq" id="WP_055275859.1">
    <property type="nucleotide sequence ID" value="NZ_CYYT01000016.1"/>
</dbReference>
<dbReference type="EMBL" id="CYZV01000010">
    <property type="protein sequence ID" value="CUN97464.1"/>
    <property type="molecule type" value="Genomic_DNA"/>
</dbReference>
<dbReference type="GO" id="GO:0005829">
    <property type="term" value="C:cytosol"/>
    <property type="evidence" value="ECO:0007669"/>
    <property type="project" value="TreeGrafter"/>
</dbReference>
<dbReference type="GO" id="GO:0003700">
    <property type="term" value="F:DNA-binding transcription factor activity"/>
    <property type="evidence" value="ECO:0007669"/>
    <property type="project" value="InterPro"/>
</dbReference>
<dbReference type="OrthoDB" id="9803714at2"/>
<dbReference type="Gene3D" id="1.10.10.10">
    <property type="entry name" value="Winged helix-like DNA-binding domain superfamily/Winged helix DNA-binding domain"/>
    <property type="match status" value="1"/>
</dbReference>
<dbReference type="SUPFAM" id="SSF46785">
    <property type="entry name" value="Winged helix' DNA-binding domain"/>
    <property type="match status" value="1"/>
</dbReference>
<dbReference type="InterPro" id="IPR036390">
    <property type="entry name" value="WH_DNA-bd_sf"/>
</dbReference>
<keyword evidence="3" id="KW-0238">DNA-binding</keyword>
<dbReference type="InterPro" id="IPR036388">
    <property type="entry name" value="WH-like_DNA-bd_sf"/>
</dbReference>
<protein>
    <submittedName>
        <fullName evidence="6">Transcriptional regulator</fullName>
    </submittedName>
</protein>
<keyword evidence="2" id="KW-0805">Transcription regulation</keyword>
<dbReference type="Gene3D" id="3.40.190.290">
    <property type="match status" value="1"/>
</dbReference>